<dbReference type="PANTHER" id="PTHR37984">
    <property type="entry name" value="PROTEIN CBG26694"/>
    <property type="match status" value="1"/>
</dbReference>
<keyword evidence="19" id="KW-0862">Zinc</keyword>
<feature type="compositionally biased region" description="Polar residues" evidence="38">
    <location>
        <begin position="39"/>
        <end position="50"/>
    </location>
</feature>
<dbReference type="GO" id="GO:0005524">
    <property type="term" value="F:ATP binding"/>
    <property type="evidence" value="ECO:0007669"/>
    <property type="project" value="UniProtKB-KW"/>
</dbReference>
<keyword evidence="14" id="KW-0064">Aspartyl protease</keyword>
<evidence type="ECO:0000256" key="35">
    <source>
        <dbReference type="ARBA" id="ARBA00063849"/>
    </source>
</evidence>
<proteinExistence type="predicted"/>
<dbReference type="InterPro" id="IPR041577">
    <property type="entry name" value="RT_RNaseH_2"/>
</dbReference>
<keyword evidence="9" id="KW-0808">Transferase</keyword>
<evidence type="ECO:0000256" key="37">
    <source>
        <dbReference type="PROSITE-ProRule" id="PRU00047"/>
    </source>
</evidence>
<keyword evidence="17 37" id="KW-0863">Zinc-finger</keyword>
<comment type="function">
    <text evidence="34">Capsid protein (CA) is the structural component of the virus-like particle (VLP), forming the shell that encapsulates the genomic RNA-nucleocapsid complex.</text>
</comment>
<feature type="domain" description="Integrase catalytic" evidence="41">
    <location>
        <begin position="1312"/>
        <end position="1471"/>
    </location>
</feature>
<keyword evidence="12" id="KW-0479">Metal-binding</keyword>
<evidence type="ECO:0000313" key="42">
    <source>
        <dbReference type="EMBL" id="CAK1579252.1"/>
    </source>
</evidence>
<evidence type="ECO:0000256" key="1">
    <source>
        <dbReference type="ARBA" id="ARBA00000077"/>
    </source>
</evidence>
<feature type="compositionally biased region" description="Basic residues" evidence="38">
    <location>
        <begin position="88"/>
        <end position="100"/>
    </location>
</feature>
<evidence type="ECO:0000256" key="12">
    <source>
        <dbReference type="ARBA" id="ARBA00022723"/>
    </source>
</evidence>
<comment type="caution">
    <text evidence="42">The sequence shown here is derived from an EMBL/GenBank/DDBJ whole genome shotgun (WGS) entry which is preliminary data.</text>
</comment>
<evidence type="ECO:0000256" key="13">
    <source>
        <dbReference type="ARBA" id="ARBA00022741"/>
    </source>
</evidence>
<evidence type="ECO:0000256" key="27">
    <source>
        <dbReference type="ARBA" id="ARBA00023125"/>
    </source>
</evidence>
<evidence type="ECO:0000256" key="30">
    <source>
        <dbReference type="ARBA" id="ARBA00023268"/>
    </source>
</evidence>
<dbReference type="SUPFAM" id="SSF53098">
    <property type="entry name" value="Ribonuclease H-like"/>
    <property type="match status" value="1"/>
</dbReference>
<dbReference type="CDD" id="cd01647">
    <property type="entry name" value="RT_LTR"/>
    <property type="match status" value="1"/>
</dbReference>
<organism evidence="42 43">
    <name type="scientific">Parnassius mnemosyne</name>
    <name type="common">clouded apollo</name>
    <dbReference type="NCBI Taxonomy" id="213953"/>
    <lineage>
        <taxon>Eukaryota</taxon>
        <taxon>Metazoa</taxon>
        <taxon>Ecdysozoa</taxon>
        <taxon>Arthropoda</taxon>
        <taxon>Hexapoda</taxon>
        <taxon>Insecta</taxon>
        <taxon>Pterygota</taxon>
        <taxon>Neoptera</taxon>
        <taxon>Endopterygota</taxon>
        <taxon>Lepidoptera</taxon>
        <taxon>Glossata</taxon>
        <taxon>Ditrysia</taxon>
        <taxon>Papilionoidea</taxon>
        <taxon>Papilionidae</taxon>
        <taxon>Parnassiinae</taxon>
        <taxon>Parnassini</taxon>
        <taxon>Parnassius</taxon>
        <taxon>Driopa</taxon>
    </lineage>
</organism>
<keyword evidence="13" id="KW-0547">Nucleotide-binding</keyword>
<dbReference type="GO" id="GO:0003677">
    <property type="term" value="F:DNA binding"/>
    <property type="evidence" value="ECO:0007669"/>
    <property type="project" value="UniProtKB-KW"/>
</dbReference>
<evidence type="ECO:0000256" key="16">
    <source>
        <dbReference type="ARBA" id="ARBA00022759"/>
    </source>
</evidence>
<comment type="subunit">
    <text evidence="35">The protease is a homodimer, whose active site consists of two apposed aspartic acid residues.</text>
</comment>
<evidence type="ECO:0000256" key="17">
    <source>
        <dbReference type="ARBA" id="ARBA00022771"/>
    </source>
</evidence>
<keyword evidence="23" id="KW-0229">DNA integration</keyword>
<evidence type="ECO:0000256" key="34">
    <source>
        <dbReference type="ARBA" id="ARBA00055383"/>
    </source>
</evidence>
<feature type="region of interest" description="Disordered" evidence="38">
    <location>
        <begin position="1"/>
        <end position="164"/>
    </location>
</feature>
<dbReference type="SUPFAM" id="SSF50630">
    <property type="entry name" value="Acid proteases"/>
    <property type="match status" value="1"/>
</dbReference>
<evidence type="ECO:0000256" key="5">
    <source>
        <dbReference type="ARBA" id="ARBA00012493"/>
    </source>
</evidence>
<keyword evidence="28" id="KW-0233">DNA recombination</keyword>
<evidence type="ECO:0000256" key="6">
    <source>
        <dbReference type="ARBA" id="ARBA00022490"/>
    </source>
</evidence>
<dbReference type="InterPro" id="IPR050951">
    <property type="entry name" value="Retrovirus_Pol_polyprotein"/>
</dbReference>
<evidence type="ECO:0000256" key="38">
    <source>
        <dbReference type="SAM" id="MobiDB-lite"/>
    </source>
</evidence>
<keyword evidence="15" id="KW-0688">Ribosomal frameshifting</keyword>
<dbReference type="Pfam" id="PF00078">
    <property type="entry name" value="RVT_1"/>
    <property type="match status" value="1"/>
</dbReference>
<dbReference type="GO" id="GO:0005737">
    <property type="term" value="C:cytoplasm"/>
    <property type="evidence" value="ECO:0007669"/>
    <property type="project" value="UniProtKB-SubCell"/>
</dbReference>
<feature type="domain" description="CCHC-type" evidence="39">
    <location>
        <begin position="392"/>
        <end position="407"/>
    </location>
</feature>
<dbReference type="Gene3D" id="3.30.70.270">
    <property type="match status" value="2"/>
</dbReference>
<feature type="compositionally biased region" description="Basic residues" evidence="38">
    <location>
        <begin position="131"/>
        <end position="141"/>
    </location>
</feature>
<dbReference type="FunFam" id="3.10.10.10:FF:000007">
    <property type="entry name" value="Retrovirus-related Pol polyprotein from transposon 17.6-like Protein"/>
    <property type="match status" value="1"/>
</dbReference>
<keyword evidence="8" id="KW-0645">Protease</keyword>
<accession>A0AAV1KAY8</accession>
<dbReference type="FunFam" id="1.10.340.70:FF:000001">
    <property type="entry name" value="Retrovirus-related Pol polyprotein from transposon gypsy-like Protein"/>
    <property type="match status" value="1"/>
</dbReference>
<comment type="catalytic activity">
    <reaction evidence="1">
        <text>Endonucleolytic cleavage to 5'-phosphomonoester.</text>
        <dbReference type="EC" id="3.1.26.4"/>
    </reaction>
</comment>
<evidence type="ECO:0000256" key="15">
    <source>
        <dbReference type="ARBA" id="ARBA00022758"/>
    </source>
</evidence>
<dbReference type="Pfam" id="PF17921">
    <property type="entry name" value="Integrase_H2C2"/>
    <property type="match status" value="1"/>
</dbReference>
<dbReference type="Gene3D" id="3.10.10.10">
    <property type="entry name" value="HIV Type 1 Reverse Transcriptase, subunit A, domain 1"/>
    <property type="match status" value="1"/>
</dbReference>
<dbReference type="PANTHER" id="PTHR37984:SF5">
    <property type="entry name" value="PROTEIN NYNRIN-LIKE"/>
    <property type="match status" value="1"/>
</dbReference>
<dbReference type="Pfam" id="PF17919">
    <property type="entry name" value="RT_RNaseH_2"/>
    <property type="match status" value="1"/>
</dbReference>
<protein>
    <recommendedName>
        <fullName evidence="5">RNA-directed DNA polymerase</fullName>
        <ecNumber evidence="5">2.7.7.49</ecNumber>
    </recommendedName>
    <alternativeName>
        <fullName evidence="36">Gag3-Pol3</fullName>
    </alternativeName>
</protein>
<dbReference type="InterPro" id="IPR012337">
    <property type="entry name" value="RNaseH-like_sf"/>
</dbReference>
<evidence type="ECO:0000256" key="10">
    <source>
        <dbReference type="ARBA" id="ARBA00022695"/>
    </source>
</evidence>
<dbReference type="SUPFAM" id="SSF57756">
    <property type="entry name" value="Retrovirus zinc finger-like domains"/>
    <property type="match status" value="1"/>
</dbReference>
<evidence type="ECO:0000256" key="4">
    <source>
        <dbReference type="ARBA" id="ARBA00004496"/>
    </source>
</evidence>
<dbReference type="PROSITE" id="PS50158">
    <property type="entry name" value="ZF_CCHC"/>
    <property type="match status" value="2"/>
</dbReference>
<dbReference type="SMART" id="SM00343">
    <property type="entry name" value="ZnF_C2HC"/>
    <property type="match status" value="2"/>
</dbReference>
<evidence type="ECO:0000313" key="43">
    <source>
        <dbReference type="Proteomes" id="UP001314205"/>
    </source>
</evidence>
<evidence type="ECO:0000256" key="8">
    <source>
        <dbReference type="ARBA" id="ARBA00022670"/>
    </source>
</evidence>
<evidence type="ECO:0000256" key="23">
    <source>
        <dbReference type="ARBA" id="ARBA00022908"/>
    </source>
</evidence>
<keyword evidence="30" id="KW-0511">Multifunctional enzyme</keyword>
<keyword evidence="18" id="KW-0378">Hydrolase</keyword>
<evidence type="ECO:0000256" key="28">
    <source>
        <dbReference type="ARBA" id="ARBA00023172"/>
    </source>
</evidence>
<dbReference type="EC" id="2.7.7.49" evidence="5"/>
<comment type="function">
    <text evidence="2">The aspartyl protease (PR) mediates the proteolytic cleavages of the Gag and Gag-Pol polyproteins after assembly of the VLP.</text>
</comment>
<keyword evidence="7" id="KW-1188">Viral release from host cell</keyword>
<evidence type="ECO:0000256" key="32">
    <source>
        <dbReference type="ARBA" id="ARBA00025615"/>
    </source>
</evidence>
<dbReference type="GO" id="GO:0003887">
    <property type="term" value="F:DNA-directed DNA polymerase activity"/>
    <property type="evidence" value="ECO:0007669"/>
    <property type="project" value="UniProtKB-KW"/>
</dbReference>
<keyword evidence="6" id="KW-0963">Cytoplasm</keyword>
<evidence type="ECO:0000256" key="25">
    <source>
        <dbReference type="ARBA" id="ARBA00022932"/>
    </source>
</evidence>
<gene>
    <name evidence="42" type="ORF">PARMNEM_LOCUS1223</name>
</gene>
<dbReference type="Pfam" id="PF00098">
    <property type="entry name" value="zf-CCHC"/>
    <property type="match status" value="1"/>
</dbReference>
<dbReference type="InterPro" id="IPR000477">
    <property type="entry name" value="RT_dom"/>
</dbReference>
<keyword evidence="21" id="KW-0460">Magnesium</keyword>
<dbReference type="InterPro" id="IPR021109">
    <property type="entry name" value="Peptidase_aspartic_dom_sf"/>
</dbReference>
<dbReference type="CDD" id="cd09274">
    <property type="entry name" value="RNase_HI_RT_Ty3"/>
    <property type="match status" value="1"/>
</dbReference>
<dbReference type="GO" id="GO:0075523">
    <property type="term" value="P:viral translational frameshifting"/>
    <property type="evidence" value="ECO:0007669"/>
    <property type="project" value="UniProtKB-KW"/>
</dbReference>
<keyword evidence="16" id="KW-0255">Endonuclease</keyword>
<keyword evidence="26" id="KW-0917">Virion maturation</keyword>
<dbReference type="SUPFAM" id="SSF56672">
    <property type="entry name" value="DNA/RNA polymerases"/>
    <property type="match status" value="1"/>
</dbReference>
<comment type="function">
    <text evidence="32">Integrase (IN) targets the VLP to the nucleus, where a subparticle preintegration complex (PIC) containing at least integrase and the newly synthesized dsDNA copy of the retrotransposon must transit the nuclear membrane. Once in the nucleus, integrase performs the integration of the dsDNA into the host genome.</text>
</comment>
<keyword evidence="11" id="KW-0540">Nuclease</keyword>
<evidence type="ECO:0000256" key="14">
    <source>
        <dbReference type="ARBA" id="ARBA00022750"/>
    </source>
</evidence>
<evidence type="ECO:0000256" key="2">
    <source>
        <dbReference type="ARBA" id="ARBA00002180"/>
    </source>
</evidence>
<evidence type="ECO:0000256" key="20">
    <source>
        <dbReference type="ARBA" id="ARBA00022840"/>
    </source>
</evidence>
<dbReference type="Pfam" id="PF00665">
    <property type="entry name" value="rve"/>
    <property type="match status" value="1"/>
</dbReference>
<evidence type="ECO:0000256" key="11">
    <source>
        <dbReference type="ARBA" id="ARBA00022722"/>
    </source>
</evidence>
<dbReference type="GO" id="GO:0003964">
    <property type="term" value="F:RNA-directed DNA polymerase activity"/>
    <property type="evidence" value="ECO:0007669"/>
    <property type="project" value="UniProtKB-KW"/>
</dbReference>
<dbReference type="GO" id="GO:0005634">
    <property type="term" value="C:nucleus"/>
    <property type="evidence" value="ECO:0007669"/>
    <property type="project" value="UniProtKB-SubCell"/>
</dbReference>
<dbReference type="GO" id="GO:0004523">
    <property type="term" value="F:RNA-DNA hybrid ribonuclease activity"/>
    <property type="evidence" value="ECO:0007669"/>
    <property type="project" value="UniProtKB-EC"/>
</dbReference>
<dbReference type="FunFam" id="3.30.70.270:FF:000026">
    <property type="entry name" value="Transposon Ty3-G Gag-Pol polyprotein"/>
    <property type="match status" value="1"/>
</dbReference>
<evidence type="ECO:0000256" key="3">
    <source>
        <dbReference type="ARBA" id="ARBA00004123"/>
    </source>
</evidence>
<evidence type="ECO:0000256" key="21">
    <source>
        <dbReference type="ARBA" id="ARBA00022842"/>
    </source>
</evidence>
<dbReference type="Gene3D" id="4.10.60.10">
    <property type="entry name" value="Zinc finger, CCHC-type"/>
    <property type="match status" value="1"/>
</dbReference>
<dbReference type="Gene3D" id="3.30.420.10">
    <property type="entry name" value="Ribonuclease H-like superfamily/Ribonuclease H"/>
    <property type="match status" value="1"/>
</dbReference>
<dbReference type="PROSITE" id="PS50994">
    <property type="entry name" value="INTEGRASE"/>
    <property type="match status" value="1"/>
</dbReference>
<keyword evidence="25" id="KW-0239">DNA-directed DNA polymerase</keyword>
<dbReference type="InterPro" id="IPR036397">
    <property type="entry name" value="RNaseH_sf"/>
</dbReference>
<evidence type="ECO:0000256" key="31">
    <source>
        <dbReference type="ARBA" id="ARBA00025590"/>
    </source>
</evidence>
<evidence type="ECO:0000256" key="26">
    <source>
        <dbReference type="ARBA" id="ARBA00023113"/>
    </source>
</evidence>
<reference evidence="42 43" key="1">
    <citation type="submission" date="2023-11" db="EMBL/GenBank/DDBJ databases">
        <authorList>
            <person name="Hedman E."/>
            <person name="Englund M."/>
            <person name="Stromberg M."/>
            <person name="Nyberg Akerstrom W."/>
            <person name="Nylinder S."/>
            <person name="Jareborg N."/>
            <person name="Kallberg Y."/>
            <person name="Kronander E."/>
        </authorList>
    </citation>
    <scope>NUCLEOTIDE SEQUENCE [LARGE SCALE GENOMIC DNA]</scope>
</reference>
<keyword evidence="10" id="KW-0548">Nucleotidyltransferase</keyword>
<dbReference type="GO" id="GO:0008270">
    <property type="term" value="F:zinc ion binding"/>
    <property type="evidence" value="ECO:0007669"/>
    <property type="project" value="UniProtKB-KW"/>
</dbReference>
<keyword evidence="27" id="KW-0238">DNA-binding</keyword>
<evidence type="ECO:0000256" key="19">
    <source>
        <dbReference type="ARBA" id="ARBA00022833"/>
    </source>
</evidence>
<dbReference type="InterPro" id="IPR036875">
    <property type="entry name" value="Znf_CCHC_sf"/>
</dbReference>
<evidence type="ECO:0000256" key="9">
    <source>
        <dbReference type="ARBA" id="ARBA00022679"/>
    </source>
</evidence>
<keyword evidence="29" id="KW-0539">Nucleus</keyword>
<keyword evidence="22" id="KW-0694">RNA-binding</keyword>
<keyword evidence="43" id="KW-1185">Reference proteome</keyword>
<evidence type="ECO:0000256" key="36">
    <source>
        <dbReference type="ARBA" id="ARBA00082890"/>
    </source>
</evidence>
<dbReference type="InterPro" id="IPR043128">
    <property type="entry name" value="Rev_trsase/Diguanyl_cyclase"/>
</dbReference>
<dbReference type="InterPro" id="IPR043502">
    <property type="entry name" value="DNA/RNA_pol_sf"/>
</dbReference>
<dbReference type="PROSITE" id="PS50878">
    <property type="entry name" value="RT_POL"/>
    <property type="match status" value="1"/>
</dbReference>
<evidence type="ECO:0000256" key="33">
    <source>
        <dbReference type="ARBA" id="ARBA00055265"/>
    </source>
</evidence>
<dbReference type="GO" id="GO:0015074">
    <property type="term" value="P:DNA integration"/>
    <property type="evidence" value="ECO:0007669"/>
    <property type="project" value="UniProtKB-KW"/>
</dbReference>
<dbReference type="Gene3D" id="2.40.70.10">
    <property type="entry name" value="Acid Proteases"/>
    <property type="match status" value="1"/>
</dbReference>
<dbReference type="GO" id="GO:0006310">
    <property type="term" value="P:DNA recombination"/>
    <property type="evidence" value="ECO:0007669"/>
    <property type="project" value="UniProtKB-KW"/>
</dbReference>
<evidence type="ECO:0000256" key="18">
    <source>
        <dbReference type="ARBA" id="ARBA00022801"/>
    </source>
</evidence>
<dbReference type="CDD" id="cd00303">
    <property type="entry name" value="retropepsin_like"/>
    <property type="match status" value="1"/>
</dbReference>
<dbReference type="GO" id="GO:0004190">
    <property type="term" value="F:aspartic-type endopeptidase activity"/>
    <property type="evidence" value="ECO:0007669"/>
    <property type="project" value="UniProtKB-KW"/>
</dbReference>
<dbReference type="InterPro" id="IPR001584">
    <property type="entry name" value="Integrase_cat-core"/>
</dbReference>
<feature type="domain" description="CCHC-type" evidence="39">
    <location>
        <begin position="411"/>
        <end position="425"/>
    </location>
</feature>
<comment type="function">
    <text evidence="31">Reverse transcriptase/ribonuclease H (RT) is a multifunctional enzyme that catalyzes the conversion of the retro-elements RNA genome into dsDNA within the VLP. The enzyme displays a DNA polymerase activity that can copy either DNA or RNA templates, and a ribonuclease H (RNase H) activity that cleaves the RNA strand of RNA-DNA heteroduplexes during plus-strand synthesis and hydrolyzes RNA primers. The conversion leads to a linear dsDNA copy of the retrotransposon that includes long terminal repeats (LTRs) at both ends.</text>
</comment>
<dbReference type="GO" id="GO:0003723">
    <property type="term" value="F:RNA binding"/>
    <property type="evidence" value="ECO:0007669"/>
    <property type="project" value="UniProtKB-KW"/>
</dbReference>
<keyword evidence="24" id="KW-0695">RNA-directed DNA polymerase</keyword>
<dbReference type="Gene3D" id="1.10.340.70">
    <property type="match status" value="1"/>
</dbReference>
<dbReference type="Proteomes" id="UP001314205">
    <property type="component" value="Unassembled WGS sequence"/>
</dbReference>
<dbReference type="GO" id="GO:0042575">
    <property type="term" value="C:DNA polymerase complex"/>
    <property type="evidence" value="ECO:0007669"/>
    <property type="project" value="UniProtKB-ARBA"/>
</dbReference>
<evidence type="ECO:0000259" key="39">
    <source>
        <dbReference type="PROSITE" id="PS50158"/>
    </source>
</evidence>
<evidence type="ECO:0000256" key="29">
    <source>
        <dbReference type="ARBA" id="ARBA00023242"/>
    </source>
</evidence>
<evidence type="ECO:0000259" key="41">
    <source>
        <dbReference type="PROSITE" id="PS50994"/>
    </source>
</evidence>
<dbReference type="InterPro" id="IPR001878">
    <property type="entry name" value="Znf_CCHC"/>
</dbReference>
<comment type="subcellular location">
    <subcellularLocation>
        <location evidence="4">Cytoplasm</location>
    </subcellularLocation>
    <subcellularLocation>
        <location evidence="3">Nucleus</location>
    </subcellularLocation>
</comment>
<keyword evidence="20" id="KW-0067">ATP-binding</keyword>
<sequence length="1607" mass="182013">MNSYSCDPINENTTPNATPPLPPRRSSSNTHITDKRMSSSRSNHKVSCSRSKYRRTASRSPAESDNRSHTSQYSHRRSRCRTPVSSRNRYRVMSRTYNKRQSHDRGSLSSSSKGRNLLSESGRSGTEYTQRHSRNTLKRSRSNSSILSKSHNSKVRCHGSRESLSLKETPNTALLEQLVSVLNNKINAGSPGTAIHNAQHMIAEFDPQAKSQTMKDWLSKINESAHVYGWSERQTIFCALPKLKGLAKRWYDGLTSIKYTWSEWQDKLLSAFPCEQNYGDLLSEMLIRKTRRNETLEEYYYDKIMLVNRCELKGRHAVDCLTHGIFDSNVRMNVQGANLQEPEEVLKYFRNISSKVIDTVKRYTPINRDNTDHSHIKKTMDLNVRRQVLITCFNCGEQGHTVTRCSKELIKCKKCRRYGHTEKDCNGFADPTKKDQRLILNTTNTTKSVLKITNNDSRGNKYYKQVKVNGQIISGFIDFGSQCTLLRKDLGLKLNIPIDNINLPKLKGFGNGILIPYGRIIIQVELDGINERVEAYLVEPNLLPADVLIGQSFTELPDVQAYKSDTKLTFYKKLGTQTEKLPIVIIESVLLSGVTIVTCGTTVKASGSIFISTDACLKKGKEYMVIPGVYSIEHGKGTVIVISLNSEPFSLPQGTLISRATFISNELLPKVTTDETIIKNISSITTNDSTKTITVDQLNVDDGLQCEVKDRLLEIINSRRDCFAFSLEELGQTSHAEMHIKLKDDEPVTYRPYRLSLSERGKLNAIISDMLTNGIIRESKSQYASPIILVAKKNGESRLCVDYRALNRKTIRENFPMPLIDDQIDSLSGQVFFTTLDLTSGYHQVPVSEESKPLTAFVTPDGHYEYNRMPFGLTNAPAVFQRLILNLLKKRNIPGVLAYMDDIIIASKTIDEGMEKLQAVLDLLKEANLTLNLTKCNFFKKSINYLGFEISHEGVRPGLKKIEAVAAFKVPENVHEVRQFIGLSSFFRRFVPGFASIAKPITSLTKANATWTWDKDQVKAFSELKRILTTRPVLAIYNPCYETELHTDASSSGLGGILLQRQSAAAAFRPIAYFSRQTTAEEQHFHSYELETLAVVASLNRFRVYLIGIDFKVVTDCNALRTTLTKRDLIPRIARWWLLVQEFSFSIEYRPGKQLAHADALSRNALSSEKANEFYSSNSFTNVLQIGEVHWLQSVQMSDPRLCHIKAVLDAKSQEAKDIRNNYVLKDGKIYRRVEGQLRWAVPRDARWKICQQCHDEAGHFSCEKTLEKVKRDYWFPKLTQFVKKYVRACIPCAHARQPGGKKQGFLHSIPKPCNPFQCLHIDHLGPFVKTKRGNMYILGIIDSFTKFVVIKAVKNTKSKTSIDVLKDVFGLFGVPQSLISDRGTSFTSNEFKTFVESVGLKHILNAVATPRANGQIERYNRTILASITALCHGEDDRNWDLHINQVQWSLNNTVNQSTGKSPTEIIFGKNTVNASETHLHEIISSKDISPETIQKIRNEASDKLVIQQATMKERFDKKRCKAKVYKVGDLVMAQKSTRTPGENQKLVPAFSGPYRVTAVLDHDRYLICSVEGYSKKKYSNVFPVDKLKPWVTFNDSESESDYCDSN</sequence>
<evidence type="ECO:0000256" key="22">
    <source>
        <dbReference type="ARBA" id="ARBA00022884"/>
    </source>
</evidence>
<evidence type="ECO:0000259" key="40">
    <source>
        <dbReference type="PROSITE" id="PS50878"/>
    </source>
</evidence>
<evidence type="ECO:0000256" key="7">
    <source>
        <dbReference type="ARBA" id="ARBA00022612"/>
    </source>
</evidence>
<dbReference type="InterPro" id="IPR041588">
    <property type="entry name" value="Integrase_H2C2"/>
</dbReference>
<evidence type="ECO:0000256" key="24">
    <source>
        <dbReference type="ARBA" id="ARBA00022918"/>
    </source>
</evidence>
<feature type="compositionally biased region" description="Polar residues" evidence="38">
    <location>
        <begin position="107"/>
        <end position="128"/>
    </location>
</feature>
<dbReference type="EMBL" id="CAVLGL010000002">
    <property type="protein sequence ID" value="CAK1579252.1"/>
    <property type="molecule type" value="Genomic_DNA"/>
</dbReference>
<dbReference type="GO" id="GO:0006508">
    <property type="term" value="P:proteolysis"/>
    <property type="evidence" value="ECO:0007669"/>
    <property type="project" value="UniProtKB-KW"/>
</dbReference>
<feature type="domain" description="Reverse transcriptase" evidence="40">
    <location>
        <begin position="771"/>
        <end position="950"/>
    </location>
</feature>
<comment type="function">
    <text evidence="33">Nucleocapsid protein p11 (NC) forms the nucleocore that coats the retro-elements dimeric RNA. Binds these RNAs through its zinc fingers. Promotes primer tRNA(i)-Met annealing to the multipartite primer-binding site (PBS), dimerization of Ty3 RNA and initiation of reverse transcription.</text>
</comment>
<name>A0AAV1KAY8_9NEOP</name>